<evidence type="ECO:0008006" key="3">
    <source>
        <dbReference type="Google" id="ProtNLM"/>
    </source>
</evidence>
<evidence type="ECO:0000313" key="2">
    <source>
        <dbReference type="Proteomes" id="UP001159428"/>
    </source>
</evidence>
<dbReference type="AlphaFoldDB" id="A0AAU9X2V1"/>
<dbReference type="Proteomes" id="UP001159428">
    <property type="component" value="Unassembled WGS sequence"/>
</dbReference>
<comment type="caution">
    <text evidence="1">The sequence shown here is derived from an EMBL/GenBank/DDBJ whole genome shotgun (WGS) entry which is preliminary data.</text>
</comment>
<reference evidence="1 2" key="1">
    <citation type="submission" date="2022-05" db="EMBL/GenBank/DDBJ databases">
        <authorList>
            <consortium name="Genoscope - CEA"/>
            <person name="William W."/>
        </authorList>
    </citation>
    <scope>NUCLEOTIDE SEQUENCE [LARGE SCALE GENOMIC DNA]</scope>
</reference>
<proteinExistence type="predicted"/>
<protein>
    <recommendedName>
        <fullName evidence="3">HECT domain-containing protein</fullName>
    </recommendedName>
</protein>
<sequence length="59" mass="6742">MPPNLAIKCLGNTPGECSYTSFSQIGCRLPMFLHLPRRNPDHKLTVKQLVQFLRPEFSL</sequence>
<name>A0AAU9X2V1_9CNID</name>
<keyword evidence="2" id="KW-1185">Reference proteome</keyword>
<accession>A0AAU9X2V1</accession>
<dbReference type="EMBL" id="CALNXJ010000027">
    <property type="protein sequence ID" value="CAH3133405.1"/>
    <property type="molecule type" value="Genomic_DNA"/>
</dbReference>
<evidence type="ECO:0000313" key="1">
    <source>
        <dbReference type="EMBL" id="CAH3133405.1"/>
    </source>
</evidence>
<gene>
    <name evidence="1" type="ORF">PMEA_00015055</name>
</gene>
<organism evidence="1 2">
    <name type="scientific">Pocillopora meandrina</name>
    <dbReference type="NCBI Taxonomy" id="46732"/>
    <lineage>
        <taxon>Eukaryota</taxon>
        <taxon>Metazoa</taxon>
        <taxon>Cnidaria</taxon>
        <taxon>Anthozoa</taxon>
        <taxon>Hexacorallia</taxon>
        <taxon>Scleractinia</taxon>
        <taxon>Astrocoeniina</taxon>
        <taxon>Pocilloporidae</taxon>
        <taxon>Pocillopora</taxon>
    </lineage>
</organism>